<dbReference type="Proteomes" id="UP000597762">
    <property type="component" value="Unassembled WGS sequence"/>
</dbReference>
<feature type="region of interest" description="Disordered" evidence="1">
    <location>
        <begin position="1"/>
        <end position="101"/>
    </location>
</feature>
<evidence type="ECO:0000256" key="1">
    <source>
        <dbReference type="SAM" id="MobiDB-lite"/>
    </source>
</evidence>
<keyword evidence="4" id="KW-1185">Reference proteome</keyword>
<sequence>MEYTKKDGPFSTNVNDNMSEKYAAMKEGKDRLEKFNKRGGNRKGGKETDKGGNRGDRVSRETGSGSAAQSEDELDELRPGYQKKKRRRRHSHMSASITSESTTTTMLSNLTNAPINVEKKKSSYAYYECSAWVHTAIVIYEFEFFFHSALFVNLFFFHSFPSFIFSSIYFLFFSFLFFFFYLIVYHFSYNSYLYILSFFSFFAFLFFFIPAYFLSFFFLCLFPSICLAPLSYTFILFNFMFSFLHTFLYSFSSLFLLHSHNISYFISYSFFLSLFILYILYNFFFKLYMSYITLSSFSFFLYRIFHHIPIIFPFYLPRSLFLLLILSSLFFYFSPHSLSVYLSLFPLSFIFIILSSFQPCYIY</sequence>
<keyword evidence="2" id="KW-0472">Membrane</keyword>
<feature type="compositionally biased region" description="Basic and acidic residues" evidence="1">
    <location>
        <begin position="23"/>
        <end position="36"/>
    </location>
</feature>
<accession>A0A812BJF4</accession>
<evidence type="ECO:0000256" key="2">
    <source>
        <dbReference type="SAM" id="Phobius"/>
    </source>
</evidence>
<gene>
    <name evidence="3" type="ORF">SPHA_18507</name>
</gene>
<feature type="transmembrane region" description="Helical" evidence="2">
    <location>
        <begin position="338"/>
        <end position="357"/>
    </location>
</feature>
<evidence type="ECO:0000313" key="4">
    <source>
        <dbReference type="Proteomes" id="UP000597762"/>
    </source>
</evidence>
<comment type="caution">
    <text evidence="3">The sequence shown here is derived from an EMBL/GenBank/DDBJ whole genome shotgun (WGS) entry which is preliminary data.</text>
</comment>
<protein>
    <submittedName>
        <fullName evidence="3">Uncharacterized protein</fullName>
    </submittedName>
</protein>
<feature type="compositionally biased region" description="Basic and acidic residues" evidence="1">
    <location>
        <begin position="44"/>
        <end position="60"/>
    </location>
</feature>
<proteinExistence type="predicted"/>
<feature type="transmembrane region" description="Helical" evidence="2">
    <location>
        <begin position="262"/>
        <end position="281"/>
    </location>
</feature>
<dbReference type="EMBL" id="CAHIKZ030000668">
    <property type="protein sequence ID" value="CAE1232298.1"/>
    <property type="molecule type" value="Genomic_DNA"/>
</dbReference>
<feature type="transmembrane region" description="Helical" evidence="2">
    <location>
        <begin position="131"/>
        <end position="157"/>
    </location>
</feature>
<dbReference type="AlphaFoldDB" id="A0A812BJF4"/>
<feature type="transmembrane region" description="Helical" evidence="2">
    <location>
        <begin position="230"/>
        <end position="250"/>
    </location>
</feature>
<feature type="transmembrane region" description="Helical" evidence="2">
    <location>
        <begin position="192"/>
        <end position="218"/>
    </location>
</feature>
<organism evidence="3 4">
    <name type="scientific">Acanthosepion pharaonis</name>
    <name type="common">Pharaoh cuttlefish</name>
    <name type="synonym">Sepia pharaonis</name>
    <dbReference type="NCBI Taxonomy" id="158019"/>
    <lineage>
        <taxon>Eukaryota</taxon>
        <taxon>Metazoa</taxon>
        <taxon>Spiralia</taxon>
        <taxon>Lophotrochozoa</taxon>
        <taxon>Mollusca</taxon>
        <taxon>Cephalopoda</taxon>
        <taxon>Coleoidea</taxon>
        <taxon>Decapodiformes</taxon>
        <taxon>Sepiida</taxon>
        <taxon>Sepiina</taxon>
        <taxon>Sepiidae</taxon>
        <taxon>Acanthosepion</taxon>
    </lineage>
</organism>
<reference evidence="3" key="1">
    <citation type="submission" date="2021-01" db="EMBL/GenBank/DDBJ databases">
        <authorList>
            <person name="Li R."/>
            <person name="Bekaert M."/>
        </authorList>
    </citation>
    <scope>NUCLEOTIDE SEQUENCE</scope>
    <source>
        <strain evidence="3">Farmed</strain>
    </source>
</reference>
<feature type="compositionally biased region" description="Basic residues" evidence="1">
    <location>
        <begin position="81"/>
        <end position="92"/>
    </location>
</feature>
<evidence type="ECO:0000313" key="3">
    <source>
        <dbReference type="EMBL" id="CAE1232298.1"/>
    </source>
</evidence>
<feature type="transmembrane region" description="Helical" evidence="2">
    <location>
        <begin position="312"/>
        <end position="332"/>
    </location>
</feature>
<name>A0A812BJF4_ACAPH</name>
<keyword evidence="2" id="KW-0812">Transmembrane</keyword>
<keyword evidence="2" id="KW-1133">Transmembrane helix</keyword>
<feature type="transmembrane region" description="Helical" evidence="2">
    <location>
        <begin position="163"/>
        <end position="185"/>
    </location>
</feature>